<dbReference type="AlphaFoldDB" id="A0A918C6F2"/>
<keyword evidence="3" id="KW-1185">Reference proteome</keyword>
<proteinExistence type="predicted"/>
<dbReference type="Gene3D" id="3.10.450.50">
    <property type="match status" value="1"/>
</dbReference>
<organism evidence="2 3">
    <name type="scientific">Deinococcus ruber</name>
    <dbReference type="NCBI Taxonomy" id="1848197"/>
    <lineage>
        <taxon>Bacteria</taxon>
        <taxon>Thermotogati</taxon>
        <taxon>Deinococcota</taxon>
        <taxon>Deinococci</taxon>
        <taxon>Deinococcales</taxon>
        <taxon>Deinococcaceae</taxon>
        <taxon>Deinococcus</taxon>
    </lineage>
</organism>
<evidence type="ECO:0000259" key="1">
    <source>
        <dbReference type="Pfam" id="PF12680"/>
    </source>
</evidence>
<reference evidence="2" key="2">
    <citation type="submission" date="2020-09" db="EMBL/GenBank/DDBJ databases">
        <authorList>
            <person name="Sun Q."/>
            <person name="Ohkuma M."/>
        </authorList>
    </citation>
    <scope>NUCLEOTIDE SEQUENCE</scope>
    <source>
        <strain evidence="2">JCM 31311</strain>
    </source>
</reference>
<dbReference type="InterPro" id="IPR032710">
    <property type="entry name" value="NTF2-like_dom_sf"/>
</dbReference>
<dbReference type="EMBL" id="BMQL01000009">
    <property type="protein sequence ID" value="GGR08071.1"/>
    <property type="molecule type" value="Genomic_DNA"/>
</dbReference>
<dbReference type="Pfam" id="PF12680">
    <property type="entry name" value="SnoaL_2"/>
    <property type="match status" value="1"/>
</dbReference>
<sequence length="129" mass="14405">MNHAVADINAAKTESVEMIVMAYLAAWNEADDQTRRRLLELAWCETAVYSDPTARVVGQQALSEHIHAFTMRYPGVRLELTSPVSAHHDCVHFTWRATDGDGFTLREGRDVGKIARDGRLCDLVGFFGV</sequence>
<dbReference type="Proteomes" id="UP000603865">
    <property type="component" value="Unassembled WGS sequence"/>
</dbReference>
<protein>
    <recommendedName>
        <fullName evidence="1">SnoaL-like domain-containing protein</fullName>
    </recommendedName>
</protein>
<feature type="domain" description="SnoaL-like" evidence="1">
    <location>
        <begin position="22"/>
        <end position="121"/>
    </location>
</feature>
<evidence type="ECO:0000313" key="3">
    <source>
        <dbReference type="Proteomes" id="UP000603865"/>
    </source>
</evidence>
<reference evidence="2" key="1">
    <citation type="journal article" date="2014" name="Int. J. Syst. Evol. Microbiol.">
        <title>Complete genome sequence of Corynebacterium casei LMG S-19264T (=DSM 44701T), isolated from a smear-ripened cheese.</title>
        <authorList>
            <consortium name="US DOE Joint Genome Institute (JGI-PGF)"/>
            <person name="Walter F."/>
            <person name="Albersmeier A."/>
            <person name="Kalinowski J."/>
            <person name="Ruckert C."/>
        </authorList>
    </citation>
    <scope>NUCLEOTIDE SEQUENCE</scope>
    <source>
        <strain evidence="2">JCM 31311</strain>
    </source>
</reference>
<accession>A0A918C6F2</accession>
<gene>
    <name evidence="2" type="ORF">GCM10008957_21080</name>
</gene>
<dbReference type="RefSeq" id="WP_189090101.1">
    <property type="nucleotide sequence ID" value="NZ_BMQL01000009.1"/>
</dbReference>
<dbReference type="SUPFAM" id="SSF54427">
    <property type="entry name" value="NTF2-like"/>
    <property type="match status" value="1"/>
</dbReference>
<comment type="caution">
    <text evidence="2">The sequence shown here is derived from an EMBL/GenBank/DDBJ whole genome shotgun (WGS) entry which is preliminary data.</text>
</comment>
<name>A0A918C6F2_9DEIO</name>
<evidence type="ECO:0000313" key="2">
    <source>
        <dbReference type="EMBL" id="GGR08071.1"/>
    </source>
</evidence>
<dbReference type="InterPro" id="IPR037401">
    <property type="entry name" value="SnoaL-like"/>
</dbReference>